<keyword evidence="5" id="KW-0507">mRNA processing</keyword>
<keyword evidence="7 12" id="KW-1133">Transmembrane helix</keyword>
<feature type="compositionally biased region" description="Basic residues" evidence="11">
    <location>
        <begin position="49"/>
        <end position="66"/>
    </location>
</feature>
<dbReference type="GO" id="GO:0016020">
    <property type="term" value="C:membrane"/>
    <property type="evidence" value="ECO:0007669"/>
    <property type="project" value="UniProtKB-SubCell"/>
</dbReference>
<dbReference type="InterPro" id="IPR050781">
    <property type="entry name" value="CWC22_splicing_factor"/>
</dbReference>
<proteinExistence type="inferred from homology"/>
<feature type="compositionally biased region" description="Low complexity" evidence="11">
    <location>
        <begin position="9"/>
        <end position="21"/>
    </location>
</feature>
<feature type="region of interest" description="Disordered" evidence="11">
    <location>
        <begin position="419"/>
        <end position="454"/>
    </location>
</feature>
<keyword evidence="15" id="KW-1185">Reference proteome</keyword>
<feature type="compositionally biased region" description="Acidic residues" evidence="11">
    <location>
        <begin position="421"/>
        <end position="447"/>
    </location>
</feature>
<evidence type="ECO:0000259" key="13">
    <source>
        <dbReference type="PROSITE" id="PS51366"/>
    </source>
</evidence>
<dbReference type="InterPro" id="IPR003891">
    <property type="entry name" value="Initiation_fac_eIF4g_MI"/>
</dbReference>
<evidence type="ECO:0000256" key="10">
    <source>
        <dbReference type="ARBA" id="ARBA00023242"/>
    </source>
</evidence>
<evidence type="ECO:0000256" key="5">
    <source>
        <dbReference type="ARBA" id="ARBA00022664"/>
    </source>
</evidence>
<name>A0A425CSA8_APHAT</name>
<feature type="domain" description="MI" evidence="13">
    <location>
        <begin position="467"/>
        <end position="583"/>
    </location>
</feature>
<feature type="region of interest" description="Disordered" evidence="11">
    <location>
        <begin position="781"/>
        <end position="803"/>
    </location>
</feature>
<protein>
    <recommendedName>
        <fullName evidence="13">MI domain-containing protein</fullName>
    </recommendedName>
</protein>
<keyword evidence="9" id="KW-0508">mRNA splicing</keyword>
<dbReference type="PROSITE" id="PS51366">
    <property type="entry name" value="MI"/>
    <property type="match status" value="1"/>
</dbReference>
<dbReference type="InterPro" id="IPR016024">
    <property type="entry name" value="ARM-type_fold"/>
</dbReference>
<dbReference type="Proteomes" id="UP000284702">
    <property type="component" value="Unassembled WGS sequence"/>
</dbReference>
<dbReference type="SMART" id="SM00544">
    <property type="entry name" value="MA3"/>
    <property type="match status" value="1"/>
</dbReference>
<dbReference type="Pfam" id="PF02854">
    <property type="entry name" value="MIF4G"/>
    <property type="match status" value="1"/>
</dbReference>
<dbReference type="GO" id="GO:0071013">
    <property type="term" value="C:catalytic step 2 spliceosome"/>
    <property type="evidence" value="ECO:0007669"/>
    <property type="project" value="TreeGrafter"/>
</dbReference>
<dbReference type="InterPro" id="IPR005045">
    <property type="entry name" value="CDC50/LEM3_fam"/>
</dbReference>
<evidence type="ECO:0000256" key="4">
    <source>
        <dbReference type="ARBA" id="ARBA00009457"/>
    </source>
</evidence>
<evidence type="ECO:0000313" key="14">
    <source>
        <dbReference type="EMBL" id="RQM19786.1"/>
    </source>
</evidence>
<evidence type="ECO:0000256" key="8">
    <source>
        <dbReference type="ARBA" id="ARBA00023136"/>
    </source>
</evidence>
<dbReference type="PANTHER" id="PTHR18034">
    <property type="entry name" value="CELL CYCLE CONTROL PROTEIN CWF22-RELATED"/>
    <property type="match status" value="1"/>
</dbReference>
<evidence type="ECO:0000256" key="1">
    <source>
        <dbReference type="ARBA" id="ARBA00004123"/>
    </source>
</evidence>
<accession>A0A425CSA8</accession>
<evidence type="ECO:0000256" key="3">
    <source>
        <dbReference type="ARBA" id="ARBA00006856"/>
    </source>
</evidence>
<dbReference type="GO" id="GO:0003723">
    <property type="term" value="F:RNA binding"/>
    <property type="evidence" value="ECO:0007669"/>
    <property type="project" value="InterPro"/>
</dbReference>
<dbReference type="SMART" id="SM00543">
    <property type="entry name" value="MIF4G"/>
    <property type="match status" value="1"/>
</dbReference>
<comment type="subcellular location">
    <subcellularLocation>
        <location evidence="2">Membrane</location>
    </subcellularLocation>
    <subcellularLocation>
        <location evidence="1">Nucleus</location>
    </subcellularLocation>
</comment>
<organism evidence="14 15">
    <name type="scientific">Aphanomyces astaci</name>
    <name type="common">Crayfish plague agent</name>
    <dbReference type="NCBI Taxonomy" id="112090"/>
    <lineage>
        <taxon>Eukaryota</taxon>
        <taxon>Sar</taxon>
        <taxon>Stramenopiles</taxon>
        <taxon>Oomycota</taxon>
        <taxon>Saprolegniomycetes</taxon>
        <taxon>Saprolegniales</taxon>
        <taxon>Verrucalvaceae</taxon>
        <taxon>Aphanomyces</taxon>
    </lineage>
</organism>
<dbReference type="PANTHER" id="PTHR18034:SF3">
    <property type="entry name" value="PRE-MRNA-SPLICING FACTOR CWC22 HOMOLOG"/>
    <property type="match status" value="1"/>
</dbReference>
<feature type="compositionally biased region" description="Basic and acidic residues" evidence="11">
    <location>
        <begin position="109"/>
        <end position="118"/>
    </location>
</feature>
<keyword evidence="10" id="KW-0539">Nucleus</keyword>
<dbReference type="EMBL" id="MZMZ02004169">
    <property type="protein sequence ID" value="RQM19786.1"/>
    <property type="molecule type" value="Genomic_DNA"/>
</dbReference>
<dbReference type="VEuPathDB" id="FungiDB:H257_04542"/>
<evidence type="ECO:0000256" key="12">
    <source>
        <dbReference type="SAM" id="Phobius"/>
    </source>
</evidence>
<feature type="compositionally biased region" description="Polar residues" evidence="11">
    <location>
        <begin position="119"/>
        <end position="131"/>
    </location>
</feature>
<reference evidence="14" key="1">
    <citation type="submission" date="2018-07" db="EMBL/GenBank/DDBJ databases">
        <title>Annotation of Aphanomyces astaci genome assembly.</title>
        <authorList>
            <person name="Studholme D.J."/>
        </authorList>
    </citation>
    <scope>NUCLEOTIDE SEQUENCE [LARGE SCALE GENOMIC DNA]</scope>
    <source>
        <strain evidence="14">Pc</strain>
    </source>
</reference>
<feature type="transmembrane region" description="Helical" evidence="12">
    <location>
        <begin position="990"/>
        <end position="1015"/>
    </location>
</feature>
<dbReference type="InterPro" id="IPR003890">
    <property type="entry name" value="MIF4G-like_typ-3"/>
</dbReference>
<gene>
    <name evidence="14" type="ORF">B5M09_001135</name>
</gene>
<feature type="transmembrane region" description="Helical" evidence="12">
    <location>
        <begin position="1316"/>
        <end position="1338"/>
    </location>
</feature>
<dbReference type="Pfam" id="PF02847">
    <property type="entry name" value="MA3"/>
    <property type="match status" value="1"/>
</dbReference>
<feature type="region of interest" description="Disordered" evidence="11">
    <location>
        <begin position="1"/>
        <end position="131"/>
    </location>
</feature>
<sequence>MGPRKHSRSSSSSSSSGSSRSPSRRRRSPSPQRRTGDRPSSRRSESRPRDRRRRSSRSNSPKRPRTRDRSSDRGRNHRGERRRDDDNDRRRRSPRSPVVVKATGASPNDGKRDNKENDTPSQDQPTKSKTVNILTQDTRSGRTGGVYIPPFKLAQMKSEIEDKTSQEYQRTTWDALRKSINGHINKVNVSNIANILPELFQENLVRGRGLLVRSIMKAQLASPGFTHIYAALVAVINTKLPENGELLVKRVVHRFRRSFKRGDKVVAIALVRFIAHLVNQQVVHELLALQVLWLLIKNPTDDSVEVAVNFTKECGAMMSEVCPEGMRGIFERFRGILHEGEIDKRVQYTIEGLFAIRKGGFADYPSVHEALDLVDSNDQITHELGLEDDVDVEDKLDVFRFDLEFAKNEKMWGEIKKELLGEDSDDESGGDGDDESGGDDSDSEDEQPSTNAKSVVIHDFSEQDLVNLRRTIYLTIMSSVSHEECAHKLLRLNIRPGQEPEICAMLIDCCAQERTYLRYYGLLGQRFCLVQREYQAAFDDSFANQYATIHRLETNKLRNVAKFFAHLLFSDALPWTVFEYIRLNEQETTSSSRIFIKILVQELSEHLGVQKLKLRFLDEFMATTFAGLFPKDNPRNTRFAINFFTHLWFADTPFKQQKLKAWQPILTPNWVIGTFFVVGLIFIPIGIILRLESDNVVEYSIQYDGDGKLDSSTQDPVVSIRSVGGTPGACALGDGDGNTFDLNRHGCLLSFKLDKDMKAPTFVYYQLDNFYQNHRRYVASRSDEQLRGNQPSTRSDCDPMQMSPDNTVKYADLNDNVGTNGTWNLNPCGLIANSLFNDIFWINSVTTPTGVRYTQTDTYPGTSLEVVNLMSQSGIAWKSDIASKFDNIKDTDRRADEMYLWQNPNYRNIIPKGPGLPRVLNKTAWTSDTTANFGVKSEHFIVWMRTAGLPNFRKLYGRIDTDLPAGSTLEFLVSSNTPFKQQKLKAWQPILTPAWVIATYFLVGLIFLPIGVVLYQQNLDVVEMAIQYDGVDASTGLSTLGASLQNLSPTSSCSLPNDSDGNSFNLNEHGCVVSFKLQNDMKAPIMVYYQLDNFYQNHRRYVQSRNDAQLRGQPVSLPISTCDGATQTTDFKYNSTEDLAPNAVRQKYNLNPCGLIANSLFNGIVSLPSGEYLNQTQMYGNVTVLNLMDQSDLAWKSDLDTKFNNYDTVDANDLYLWQNQKYRWVIPSKVGQEPIINKTAWTKPTTSYGAETERFVLWMRTAGLPNFRKKYGRINTDLPKGTVIRFLVSSNFPVQSFDGRKSLVISTLSWYGGQNAFLGLAYIVVGGICMLLSLFFFIKHKLSPRKLGDTNYLVWRGNKPN</sequence>
<comment type="similarity">
    <text evidence="4">Belongs to the CDC50/LEM3 family.</text>
</comment>
<dbReference type="Gene3D" id="1.25.40.180">
    <property type="match status" value="1"/>
</dbReference>
<evidence type="ECO:0000256" key="6">
    <source>
        <dbReference type="ARBA" id="ARBA00022692"/>
    </source>
</evidence>
<evidence type="ECO:0000256" key="11">
    <source>
        <dbReference type="SAM" id="MobiDB-lite"/>
    </source>
</evidence>
<dbReference type="SUPFAM" id="SSF48371">
    <property type="entry name" value="ARM repeat"/>
    <property type="match status" value="1"/>
</dbReference>
<comment type="similarity">
    <text evidence="3">Belongs to the CWC22 family.</text>
</comment>
<evidence type="ECO:0000256" key="9">
    <source>
        <dbReference type="ARBA" id="ARBA00023187"/>
    </source>
</evidence>
<dbReference type="VEuPathDB" id="FungiDB:H257_04540"/>
<evidence type="ECO:0000256" key="7">
    <source>
        <dbReference type="ARBA" id="ARBA00022989"/>
    </source>
</evidence>
<feature type="compositionally biased region" description="Basic and acidic residues" evidence="11">
    <location>
        <begin position="34"/>
        <end position="48"/>
    </location>
</feature>
<dbReference type="GO" id="GO:0000398">
    <property type="term" value="P:mRNA splicing, via spliceosome"/>
    <property type="evidence" value="ECO:0007669"/>
    <property type="project" value="TreeGrafter"/>
</dbReference>
<evidence type="ECO:0000313" key="15">
    <source>
        <dbReference type="Proteomes" id="UP000284702"/>
    </source>
</evidence>
<keyword evidence="6 12" id="KW-0812">Transmembrane</keyword>
<dbReference type="Pfam" id="PF03381">
    <property type="entry name" value="CDC50"/>
    <property type="match status" value="2"/>
</dbReference>
<feature type="transmembrane region" description="Helical" evidence="12">
    <location>
        <begin position="670"/>
        <end position="689"/>
    </location>
</feature>
<keyword evidence="8 12" id="KW-0472">Membrane</keyword>
<comment type="caution">
    <text evidence="14">The sequence shown here is derived from an EMBL/GenBank/DDBJ whole genome shotgun (WGS) entry which is preliminary data.</text>
</comment>
<dbReference type="FunFam" id="1.25.40.180:FF:000004">
    <property type="entry name" value="pre-mRNA-splicing factor CWC22 homolog"/>
    <property type="match status" value="1"/>
</dbReference>
<evidence type="ECO:0000256" key="2">
    <source>
        <dbReference type="ARBA" id="ARBA00004370"/>
    </source>
</evidence>